<keyword evidence="1" id="KW-0175">Coiled coil</keyword>
<evidence type="ECO:0000313" key="4">
    <source>
        <dbReference type="EMBL" id="CAE6535470.1"/>
    </source>
</evidence>
<feature type="region of interest" description="Disordered" evidence="2">
    <location>
        <begin position="1"/>
        <end position="36"/>
    </location>
</feature>
<feature type="compositionally biased region" description="Polar residues" evidence="2">
    <location>
        <begin position="316"/>
        <end position="335"/>
    </location>
</feature>
<dbReference type="InterPro" id="IPR001005">
    <property type="entry name" value="SANT/Myb"/>
</dbReference>
<evidence type="ECO:0000256" key="2">
    <source>
        <dbReference type="SAM" id="MobiDB-lite"/>
    </source>
</evidence>
<proteinExistence type="predicted"/>
<feature type="coiled-coil region" evidence="1">
    <location>
        <begin position="455"/>
        <end position="489"/>
    </location>
</feature>
<feature type="region of interest" description="Disordered" evidence="2">
    <location>
        <begin position="178"/>
        <end position="425"/>
    </location>
</feature>
<feature type="domain" description="Myb-like" evidence="3">
    <location>
        <begin position="42"/>
        <end position="93"/>
    </location>
</feature>
<dbReference type="AlphaFoldDB" id="A0A8H3DQ17"/>
<feature type="compositionally biased region" description="Basic and acidic residues" evidence="2">
    <location>
        <begin position="389"/>
        <end position="399"/>
    </location>
</feature>
<protein>
    <recommendedName>
        <fullName evidence="3">Myb-like domain-containing protein</fullName>
    </recommendedName>
</protein>
<name>A0A8H3DQ17_9AGAM</name>
<dbReference type="PROSITE" id="PS50090">
    <property type="entry name" value="MYB_LIKE"/>
    <property type="match status" value="1"/>
</dbReference>
<reference evidence="4" key="1">
    <citation type="submission" date="2021-01" db="EMBL/GenBank/DDBJ databases">
        <authorList>
            <person name="Kaushik A."/>
        </authorList>
    </citation>
    <scope>NUCLEOTIDE SEQUENCE</scope>
    <source>
        <strain evidence="4">Type strain: AG8-Rh-89/</strain>
    </source>
</reference>
<dbReference type="EMBL" id="CAJMWZ010007319">
    <property type="protein sequence ID" value="CAE6535470.1"/>
    <property type="molecule type" value="Genomic_DNA"/>
</dbReference>
<dbReference type="Proteomes" id="UP000663850">
    <property type="component" value="Unassembled WGS sequence"/>
</dbReference>
<accession>A0A8H3DQ17</accession>
<evidence type="ECO:0000259" key="3">
    <source>
        <dbReference type="PROSITE" id="PS50090"/>
    </source>
</evidence>
<feature type="compositionally biased region" description="Basic and acidic residues" evidence="2">
    <location>
        <begin position="340"/>
        <end position="351"/>
    </location>
</feature>
<gene>
    <name evidence="4" type="ORF">RDB_LOCUS139207</name>
</gene>
<sequence>MAASATASSSKSTKKGKAHATVTSKQTSKATGKRGRQVGAVKWTIAEHLALFRIIAAIRPSGNNDWKQVGVQHSLGPTNRSGDACKGHWTPVLKLPKPTGRSKPHPLHHLALAIDADINKANATFVMNDQGNHDSYGELEAEFKLAEDEMKRLKLDFNRPPNFNMPTPDEDAVVDEEGDGMEVEDGSEDGDNGEGEGEGEGESEGEGNGEGEGEGDGEGQGDGEGEGDGEQDNGNDGDRGGENIVDMVQDIRLPSETPTELDAAEVQAPNKDFGAARRSSSWDFQFISDPSIPPAPEAPAQASPKAGPAPFPMSKPSMSNSPEKSSTKQGGATVNPSPRKRPEPKPKREPSPEQAIALKTPSKSKATGARGTPLVDVDNTSVKSNKRKANNEEERSDKRKVPKTSSGKAGRSKGQQPKVKEGDEDIINLISDDDNEFINAYIEKKEESNMAAIAFMDHKRKIQHLEGKLQMANEAIASLKLEIIELKQDQKVQARVEAELARRLAPAPLPPAAHLEHQFDPEHPFNRQPPRDDMMFGAQPMHGSFAHPGR</sequence>
<feature type="compositionally biased region" description="Acidic residues" evidence="2">
    <location>
        <begin position="178"/>
        <end position="235"/>
    </location>
</feature>
<organism evidence="4 5">
    <name type="scientific">Rhizoctonia solani</name>
    <dbReference type="NCBI Taxonomy" id="456999"/>
    <lineage>
        <taxon>Eukaryota</taxon>
        <taxon>Fungi</taxon>
        <taxon>Dikarya</taxon>
        <taxon>Basidiomycota</taxon>
        <taxon>Agaricomycotina</taxon>
        <taxon>Agaricomycetes</taxon>
        <taxon>Cantharellales</taxon>
        <taxon>Ceratobasidiaceae</taxon>
        <taxon>Rhizoctonia</taxon>
    </lineage>
</organism>
<evidence type="ECO:0000313" key="5">
    <source>
        <dbReference type="Proteomes" id="UP000663850"/>
    </source>
</evidence>
<comment type="caution">
    <text evidence="4">The sequence shown here is derived from an EMBL/GenBank/DDBJ whole genome shotgun (WGS) entry which is preliminary data.</text>
</comment>
<evidence type="ECO:0000256" key="1">
    <source>
        <dbReference type="SAM" id="Coils"/>
    </source>
</evidence>
<feature type="compositionally biased region" description="Low complexity" evidence="2">
    <location>
        <begin position="1"/>
        <end position="11"/>
    </location>
</feature>